<feature type="transmembrane region" description="Helical" evidence="12">
    <location>
        <begin position="573"/>
        <end position="594"/>
    </location>
</feature>
<dbReference type="Pfam" id="PF01094">
    <property type="entry name" value="ANF_receptor"/>
    <property type="match status" value="1"/>
</dbReference>
<reference evidence="14" key="3">
    <citation type="submission" date="2025-09" db="UniProtKB">
        <authorList>
            <consortium name="Ensembl"/>
        </authorList>
    </citation>
    <scope>IDENTIFICATION</scope>
</reference>
<evidence type="ECO:0000259" key="13">
    <source>
        <dbReference type="PROSITE" id="PS50259"/>
    </source>
</evidence>
<evidence type="ECO:0000256" key="6">
    <source>
        <dbReference type="ARBA" id="ARBA00022989"/>
    </source>
</evidence>
<proteinExistence type="inferred from homology"/>
<keyword evidence="10" id="KW-0325">Glycoprotein</keyword>
<dbReference type="InterPro" id="IPR000337">
    <property type="entry name" value="GPCR_3"/>
</dbReference>
<dbReference type="InterPro" id="IPR004073">
    <property type="entry name" value="GPCR_3_vmron_rcpt_2"/>
</dbReference>
<feature type="transmembrane region" description="Helical" evidence="12">
    <location>
        <begin position="606"/>
        <end position="627"/>
    </location>
</feature>
<keyword evidence="9" id="KW-0675">Receptor</keyword>
<dbReference type="Gene3D" id="2.10.50.30">
    <property type="entry name" value="GPCR, family 3, nine cysteines domain"/>
    <property type="match status" value="1"/>
</dbReference>
<dbReference type="FunFam" id="3.40.50.2300:FF:000024">
    <property type="entry name" value="Vomeronasal 2, receptor 73"/>
    <property type="match status" value="1"/>
</dbReference>
<dbReference type="InterPro" id="IPR001828">
    <property type="entry name" value="ANF_lig-bd_rcpt"/>
</dbReference>
<dbReference type="Pfam" id="PF00003">
    <property type="entry name" value="7tm_3"/>
    <property type="match status" value="1"/>
</dbReference>
<evidence type="ECO:0000256" key="11">
    <source>
        <dbReference type="ARBA" id="ARBA00023224"/>
    </source>
</evidence>
<sequence>MTWKNCLEMSAATPELATTGLNGQGYLDEKLFLKLREEGLPLQGRIFSHFRLLTHHYQHILALVFALKEINENPRILPNISLGYHLYNSGFSSSATYLASMELLSTKGKFFPNYKCDVQDNLIAVIGGPNFDVDLNMAIMLWNYKIPQVSCAHAKNKMFPDVDHQYKGILQLLLHFRWTWIGVFYLDDDTGERFSQIVLLMFSQSGICFDFIEKFPKLSFSDDVPQMVENGIEKSKMIMNSTASVLIAHGEIQTMIVVRMLLFIPTFMDMPLNTKVWIMTAQMDFASLPFQSNWDIDFLQGAISFAVSSMELQTFHKFLHAINPTLEKEYDFIRVFWERAFSCLFPGPLVDNMGGRICTGREKLETLPASVFEMSMTGHSYSVYNAVYAVAHALRTRLARTGRGTFTFTLFNQKHTLHHYLRSVSFNNTAGETISFDENGSLAAGFDIINWVTFPNQSFLRVRVGSVGPQAPKENVLTIYEDIIVWPDKFNQMPPLSVCNDNCHLGSSKTKKEGVPFCCYDCLPCPEGKISNKTDMDVCIQCQEDQYPNRGQDLCIPKKISFLSYDEPLGTNLAIFALAFSFLTALVLGIFIKHKDTPIVKANNRSLTYGLLISLLLCFLCVFLFIGQPEKIPCLFRQPAFGIIFSMAVSCVLAKTITVIMAFMATKPGSRMRKWIGKRLAFCIVLSCSLIQTTICAVWLATSPPFLYFDMHSMTEEIVLECNEGSVIMFYCVLGFMGFLAIVSFTVAFLARKLPDSFNEAKFITFSMLLFCSVWLSFVPTYQSTKGKYMVAVEIFSILASSAGLLICIFLPKCAYASHSFAPRIKPGKDRSESCLFTLEQPQQHLTVPSPQEILPGL</sequence>
<evidence type="ECO:0000256" key="8">
    <source>
        <dbReference type="ARBA" id="ARBA00023136"/>
    </source>
</evidence>
<evidence type="ECO:0000256" key="4">
    <source>
        <dbReference type="ARBA" id="ARBA00022692"/>
    </source>
</evidence>
<evidence type="ECO:0000256" key="5">
    <source>
        <dbReference type="ARBA" id="ARBA00022729"/>
    </source>
</evidence>
<dbReference type="SUPFAM" id="SSF53822">
    <property type="entry name" value="Periplasmic binding protein-like I"/>
    <property type="match status" value="1"/>
</dbReference>
<dbReference type="Gene3D" id="3.40.50.2300">
    <property type="match status" value="2"/>
</dbReference>
<feature type="domain" description="G-protein coupled receptors family 3 profile" evidence="13">
    <location>
        <begin position="569"/>
        <end position="814"/>
    </location>
</feature>
<feature type="transmembrane region" description="Helical" evidence="12">
    <location>
        <begin position="680"/>
        <end position="701"/>
    </location>
</feature>
<dbReference type="GeneTree" id="ENSGT00950000182788"/>
<dbReference type="Pfam" id="PF07562">
    <property type="entry name" value="NCD3G"/>
    <property type="match status" value="1"/>
</dbReference>
<dbReference type="AlphaFoldDB" id="A0A670K498"/>
<feature type="transmembrane region" description="Helical" evidence="12">
    <location>
        <begin position="789"/>
        <end position="811"/>
    </location>
</feature>
<dbReference type="InterPro" id="IPR038550">
    <property type="entry name" value="GPCR_3_9-Cys_sf"/>
</dbReference>
<reference evidence="14" key="2">
    <citation type="submission" date="2025-08" db="UniProtKB">
        <authorList>
            <consortium name="Ensembl"/>
        </authorList>
    </citation>
    <scope>IDENTIFICATION</scope>
</reference>
<dbReference type="PANTHER" id="PTHR24061:SF599">
    <property type="entry name" value="G-PROTEIN COUPLED RECEPTORS FAMILY 3 PROFILE DOMAIN-CONTAINING PROTEIN"/>
    <property type="match status" value="1"/>
</dbReference>
<dbReference type="PRINTS" id="PR00248">
    <property type="entry name" value="GPCRMGR"/>
</dbReference>
<dbReference type="PANTHER" id="PTHR24061">
    <property type="entry name" value="CALCIUM-SENSING RECEPTOR-RELATED"/>
    <property type="match status" value="1"/>
</dbReference>
<keyword evidence="15" id="KW-1185">Reference proteome</keyword>
<dbReference type="InterPro" id="IPR017978">
    <property type="entry name" value="GPCR_3_C"/>
</dbReference>
<evidence type="ECO:0000256" key="10">
    <source>
        <dbReference type="ARBA" id="ARBA00023180"/>
    </source>
</evidence>
<reference evidence="14 15" key="1">
    <citation type="journal article" date="2019" name="Proc. Natl. Acad. Sci. U.S.A.">
        <title>Regulatory changes in pterin and carotenoid genes underlie balanced color polymorphisms in the wall lizard.</title>
        <authorList>
            <person name="Andrade P."/>
            <person name="Pinho C."/>
            <person name="Perez I de Lanuza G."/>
            <person name="Afonso S."/>
            <person name="Brejcha J."/>
            <person name="Rubin C.J."/>
            <person name="Wallerman O."/>
            <person name="Pereira P."/>
            <person name="Sabatino S.J."/>
            <person name="Bellati A."/>
            <person name="Pellitteri-Rosa D."/>
            <person name="Bosakova Z."/>
            <person name="Bunikis I."/>
            <person name="Carretero M.A."/>
            <person name="Feiner N."/>
            <person name="Marsik P."/>
            <person name="Pauperio F."/>
            <person name="Salvi D."/>
            <person name="Soler L."/>
            <person name="While G.M."/>
            <person name="Uller T."/>
            <person name="Font E."/>
            <person name="Andersson L."/>
            <person name="Carneiro M."/>
        </authorList>
    </citation>
    <scope>NUCLEOTIDE SEQUENCE</scope>
</reference>
<feature type="transmembrane region" description="Helical" evidence="12">
    <location>
        <begin position="728"/>
        <end position="751"/>
    </location>
</feature>
<accession>A0A670K498</accession>
<dbReference type="GO" id="GO:0005886">
    <property type="term" value="C:plasma membrane"/>
    <property type="evidence" value="ECO:0007669"/>
    <property type="project" value="UniProtKB-SubCell"/>
</dbReference>
<comment type="similarity">
    <text evidence="2">Belongs to the G-protein coupled receptor 3 family.</text>
</comment>
<dbReference type="InterPro" id="IPR028082">
    <property type="entry name" value="Peripla_BP_I"/>
</dbReference>
<dbReference type="CDD" id="cd15283">
    <property type="entry name" value="7tmC_V2R_pheromone"/>
    <property type="match status" value="1"/>
</dbReference>
<keyword evidence="8 12" id="KW-0472">Membrane</keyword>
<dbReference type="GO" id="GO:0004930">
    <property type="term" value="F:G protein-coupled receptor activity"/>
    <property type="evidence" value="ECO:0007669"/>
    <property type="project" value="UniProtKB-KW"/>
</dbReference>
<keyword evidence="3" id="KW-1003">Cell membrane</keyword>
<dbReference type="PRINTS" id="PR01535">
    <property type="entry name" value="VOMERONASL2R"/>
</dbReference>
<keyword evidence="6 12" id="KW-1133">Transmembrane helix</keyword>
<dbReference type="OMA" id="VWILISH"/>
<dbReference type="FunFam" id="2.10.50.30:FF:000002">
    <property type="entry name" value="Vomeronasal 2 receptor, h1"/>
    <property type="match status" value="1"/>
</dbReference>
<dbReference type="Ensembl" id="ENSPMRT00000033535.1">
    <property type="protein sequence ID" value="ENSPMRP00000031616.1"/>
    <property type="gene ID" value="ENSPMRG00000020479.1"/>
</dbReference>
<feature type="transmembrane region" description="Helical" evidence="12">
    <location>
        <begin position="639"/>
        <end position="660"/>
    </location>
</feature>
<evidence type="ECO:0000256" key="1">
    <source>
        <dbReference type="ARBA" id="ARBA00004651"/>
    </source>
</evidence>
<organism evidence="14 15">
    <name type="scientific">Podarcis muralis</name>
    <name type="common">Wall lizard</name>
    <name type="synonym">Lacerta muralis</name>
    <dbReference type="NCBI Taxonomy" id="64176"/>
    <lineage>
        <taxon>Eukaryota</taxon>
        <taxon>Metazoa</taxon>
        <taxon>Chordata</taxon>
        <taxon>Craniata</taxon>
        <taxon>Vertebrata</taxon>
        <taxon>Euteleostomi</taxon>
        <taxon>Lepidosauria</taxon>
        <taxon>Squamata</taxon>
        <taxon>Bifurcata</taxon>
        <taxon>Unidentata</taxon>
        <taxon>Episquamata</taxon>
        <taxon>Laterata</taxon>
        <taxon>Lacertibaenia</taxon>
        <taxon>Lacertidae</taxon>
        <taxon>Podarcis</taxon>
    </lineage>
</organism>
<dbReference type="PROSITE" id="PS00981">
    <property type="entry name" value="G_PROTEIN_RECEP_F3_3"/>
    <property type="match status" value="1"/>
</dbReference>
<protein>
    <recommendedName>
        <fullName evidence="13">G-protein coupled receptors family 3 profile domain-containing protein</fullName>
    </recommendedName>
</protein>
<evidence type="ECO:0000256" key="2">
    <source>
        <dbReference type="ARBA" id="ARBA00007242"/>
    </source>
</evidence>
<feature type="transmembrane region" description="Helical" evidence="12">
    <location>
        <begin position="763"/>
        <end position="783"/>
    </location>
</feature>
<keyword evidence="5" id="KW-0732">Signal</keyword>
<dbReference type="Proteomes" id="UP000472272">
    <property type="component" value="Chromosome 16"/>
</dbReference>
<evidence type="ECO:0000313" key="15">
    <source>
        <dbReference type="Proteomes" id="UP000472272"/>
    </source>
</evidence>
<evidence type="ECO:0000313" key="14">
    <source>
        <dbReference type="Ensembl" id="ENSPMRP00000031616.1"/>
    </source>
</evidence>
<keyword evidence="7" id="KW-0297">G-protein coupled receptor</keyword>
<evidence type="ECO:0000256" key="7">
    <source>
        <dbReference type="ARBA" id="ARBA00023040"/>
    </source>
</evidence>
<dbReference type="InterPro" id="IPR000068">
    <property type="entry name" value="GPCR_3_Ca_sens_rcpt-rel"/>
</dbReference>
<keyword evidence="11" id="KW-0807">Transducer</keyword>
<name>A0A670K498_PODMU</name>
<keyword evidence="4 12" id="KW-0812">Transmembrane</keyword>
<evidence type="ECO:0000256" key="3">
    <source>
        <dbReference type="ARBA" id="ARBA00022475"/>
    </source>
</evidence>
<evidence type="ECO:0000256" key="9">
    <source>
        <dbReference type="ARBA" id="ARBA00023170"/>
    </source>
</evidence>
<dbReference type="InterPro" id="IPR017979">
    <property type="entry name" value="GPCR_3_CS"/>
</dbReference>
<dbReference type="PROSITE" id="PS50259">
    <property type="entry name" value="G_PROTEIN_RECEP_F3_4"/>
    <property type="match status" value="1"/>
</dbReference>
<dbReference type="InterPro" id="IPR011500">
    <property type="entry name" value="GPCR_3_9-Cys_dom"/>
</dbReference>
<evidence type="ECO:0000256" key="12">
    <source>
        <dbReference type="SAM" id="Phobius"/>
    </source>
</evidence>
<comment type="subcellular location">
    <subcellularLocation>
        <location evidence="1">Cell membrane</location>
        <topology evidence="1">Multi-pass membrane protein</topology>
    </subcellularLocation>
</comment>